<dbReference type="PANTHER" id="PTHR45008">
    <property type="entry name" value="PTS SYSTEM GLUCOSE-SPECIFIC EIIA COMPONENT"/>
    <property type="match status" value="1"/>
</dbReference>
<organism evidence="8 9">
    <name type="scientific">Fictibacillus fluitans</name>
    <dbReference type="NCBI Taxonomy" id="3058422"/>
    <lineage>
        <taxon>Bacteria</taxon>
        <taxon>Bacillati</taxon>
        <taxon>Bacillota</taxon>
        <taxon>Bacilli</taxon>
        <taxon>Bacillales</taxon>
        <taxon>Fictibacillaceae</taxon>
        <taxon>Fictibacillus</taxon>
    </lineage>
</organism>
<dbReference type="Pfam" id="PF00358">
    <property type="entry name" value="PTS_EIIA_1"/>
    <property type="match status" value="1"/>
</dbReference>
<dbReference type="PROSITE" id="PS51093">
    <property type="entry name" value="PTS_EIIA_TYPE_1"/>
    <property type="match status" value="1"/>
</dbReference>
<evidence type="ECO:0000256" key="1">
    <source>
        <dbReference type="ARBA" id="ARBA00004496"/>
    </source>
</evidence>
<evidence type="ECO:0000256" key="4">
    <source>
        <dbReference type="ARBA" id="ARBA00022679"/>
    </source>
</evidence>
<accession>A0ABT8HRF8</accession>
<gene>
    <name evidence="8" type="ORF">QYB97_02685</name>
</gene>
<dbReference type="PANTHER" id="PTHR45008:SF1">
    <property type="entry name" value="PTS SYSTEM GLUCOSE-SPECIFIC EIIA COMPONENT"/>
    <property type="match status" value="1"/>
</dbReference>
<feature type="domain" description="PTS EIIA type-1" evidence="7">
    <location>
        <begin position="1"/>
        <end position="63"/>
    </location>
</feature>
<dbReference type="InterPro" id="IPR001127">
    <property type="entry name" value="PTS_EIIA_1_perm"/>
</dbReference>
<evidence type="ECO:0000313" key="9">
    <source>
        <dbReference type="Proteomes" id="UP001172721"/>
    </source>
</evidence>
<dbReference type="InterPro" id="IPR011055">
    <property type="entry name" value="Dup_hybrid_motif"/>
</dbReference>
<sequence length="63" mass="6799">MKCKSGVEILIHVGLETIALNGEGFEAHVKQGDIIKVCDPLVSFDLNSIEEYAADSITPIVIN</sequence>
<reference evidence="8" key="1">
    <citation type="submission" date="2023-07" db="EMBL/GenBank/DDBJ databases">
        <title>Fictibacillus sp. isolated from freshwater pond.</title>
        <authorList>
            <person name="Kirdat K."/>
            <person name="Bhat A."/>
            <person name="Mourya A."/>
            <person name="Yadav A."/>
        </authorList>
    </citation>
    <scope>NUCLEOTIDE SEQUENCE</scope>
    <source>
        <strain evidence="8">NE201</strain>
    </source>
</reference>
<dbReference type="SUPFAM" id="SSF51261">
    <property type="entry name" value="Duplicated hybrid motif"/>
    <property type="match status" value="1"/>
</dbReference>
<proteinExistence type="predicted"/>
<dbReference type="EMBL" id="JAUHTR010000001">
    <property type="protein sequence ID" value="MDN4523357.1"/>
    <property type="molecule type" value="Genomic_DNA"/>
</dbReference>
<keyword evidence="5" id="KW-0598">Phosphotransferase system</keyword>
<dbReference type="InterPro" id="IPR050890">
    <property type="entry name" value="PTS_EIIA_component"/>
</dbReference>
<evidence type="ECO:0000256" key="3">
    <source>
        <dbReference type="ARBA" id="ARBA00022597"/>
    </source>
</evidence>
<name>A0ABT8HRF8_9BACL</name>
<dbReference type="Gene3D" id="2.70.70.10">
    <property type="entry name" value="Glucose Permease (Domain IIA)"/>
    <property type="match status" value="1"/>
</dbReference>
<dbReference type="PROSITE" id="PS00371">
    <property type="entry name" value="PTS_EIIA_TYPE_1_HIS"/>
    <property type="match status" value="1"/>
</dbReference>
<keyword evidence="2" id="KW-0813">Transport</keyword>
<keyword evidence="9" id="KW-1185">Reference proteome</keyword>
<protein>
    <submittedName>
        <fullName evidence="8">PTS glucose transporter subunit IIA</fullName>
    </submittedName>
</protein>
<evidence type="ECO:0000313" key="8">
    <source>
        <dbReference type="EMBL" id="MDN4523357.1"/>
    </source>
</evidence>
<keyword evidence="6" id="KW-0418">Kinase</keyword>
<dbReference type="RefSeq" id="WP_301164403.1">
    <property type="nucleotide sequence ID" value="NZ_JAUHTR010000001.1"/>
</dbReference>
<comment type="subcellular location">
    <subcellularLocation>
        <location evidence="1">Cytoplasm</location>
    </subcellularLocation>
</comment>
<evidence type="ECO:0000256" key="5">
    <source>
        <dbReference type="ARBA" id="ARBA00022683"/>
    </source>
</evidence>
<evidence type="ECO:0000259" key="7">
    <source>
        <dbReference type="PROSITE" id="PS51093"/>
    </source>
</evidence>
<comment type="caution">
    <text evidence="8">The sequence shown here is derived from an EMBL/GenBank/DDBJ whole genome shotgun (WGS) entry which is preliminary data.</text>
</comment>
<evidence type="ECO:0000256" key="2">
    <source>
        <dbReference type="ARBA" id="ARBA00022448"/>
    </source>
</evidence>
<keyword evidence="4" id="KW-0808">Transferase</keyword>
<keyword evidence="3 8" id="KW-0762">Sugar transport</keyword>
<dbReference type="Proteomes" id="UP001172721">
    <property type="component" value="Unassembled WGS sequence"/>
</dbReference>
<evidence type="ECO:0000256" key="6">
    <source>
        <dbReference type="ARBA" id="ARBA00022777"/>
    </source>
</evidence>